<feature type="region of interest" description="Disordered" evidence="1">
    <location>
        <begin position="76"/>
        <end position="97"/>
    </location>
</feature>
<proteinExistence type="predicted"/>
<gene>
    <name evidence="3" type="ORF">E0H73_34240</name>
</gene>
<evidence type="ECO:0008006" key="5">
    <source>
        <dbReference type="Google" id="ProtNLM"/>
    </source>
</evidence>
<dbReference type="RefSeq" id="WP_131363440.1">
    <property type="nucleotide sequence ID" value="NZ_SJKB01000013.1"/>
</dbReference>
<dbReference type="EMBL" id="SJKB01000013">
    <property type="protein sequence ID" value="TCC56215.1"/>
    <property type="molecule type" value="Genomic_DNA"/>
</dbReference>
<feature type="region of interest" description="Disordered" evidence="1">
    <location>
        <begin position="127"/>
        <end position="159"/>
    </location>
</feature>
<dbReference type="SUPFAM" id="SSF50998">
    <property type="entry name" value="Quinoprotein alcohol dehydrogenase-like"/>
    <property type="match status" value="1"/>
</dbReference>
<dbReference type="InterPro" id="IPR011047">
    <property type="entry name" value="Quinoprotein_ADH-like_sf"/>
</dbReference>
<comment type="caution">
    <text evidence="3">The sequence shown here is derived from an EMBL/GenBank/DDBJ whole genome shotgun (WGS) entry which is preliminary data.</text>
</comment>
<evidence type="ECO:0000313" key="4">
    <source>
        <dbReference type="Proteomes" id="UP000291144"/>
    </source>
</evidence>
<evidence type="ECO:0000256" key="2">
    <source>
        <dbReference type="SAM" id="Phobius"/>
    </source>
</evidence>
<organism evidence="3 4">
    <name type="scientific">Kribbella pittospori</name>
    <dbReference type="NCBI Taxonomy" id="722689"/>
    <lineage>
        <taxon>Bacteria</taxon>
        <taxon>Bacillati</taxon>
        <taxon>Actinomycetota</taxon>
        <taxon>Actinomycetes</taxon>
        <taxon>Propionibacteriales</taxon>
        <taxon>Kribbellaceae</taxon>
        <taxon>Kribbella</taxon>
    </lineage>
</organism>
<evidence type="ECO:0000256" key="1">
    <source>
        <dbReference type="SAM" id="MobiDB-lite"/>
    </source>
</evidence>
<dbReference type="AlphaFoldDB" id="A0A4R0KKH5"/>
<keyword evidence="2" id="KW-0812">Transmembrane</keyword>
<keyword evidence="2" id="KW-1133">Transmembrane helix</keyword>
<feature type="compositionally biased region" description="Basic and acidic residues" evidence="1">
    <location>
        <begin position="76"/>
        <end position="86"/>
    </location>
</feature>
<protein>
    <recommendedName>
        <fullName evidence="5">WD40 repeat domain-containing protein</fullName>
    </recommendedName>
</protein>
<accession>A0A4R0KKH5</accession>
<reference evidence="3 4" key="1">
    <citation type="submission" date="2019-02" db="EMBL/GenBank/DDBJ databases">
        <title>Kribbella capetownensis sp. nov. and Kribbella speibonae sp. nov., isolated from soil.</title>
        <authorList>
            <person name="Curtis S.M."/>
            <person name="Norton I."/>
            <person name="Everest G.J."/>
            <person name="Meyers P.R."/>
        </authorList>
    </citation>
    <scope>NUCLEOTIDE SEQUENCE [LARGE SCALE GENOMIC DNA]</scope>
    <source>
        <strain evidence="3 4">NRRL B-24813</strain>
    </source>
</reference>
<evidence type="ECO:0000313" key="3">
    <source>
        <dbReference type="EMBL" id="TCC56215.1"/>
    </source>
</evidence>
<keyword evidence="4" id="KW-1185">Reference proteome</keyword>
<name>A0A4R0KKH5_9ACTN</name>
<sequence length="474" mass="49624">MAEKIPSWPKVTIRLYDDRNAEVTIAGRTHPVSNHRDPRQAAIAVVSDRAGQLGRPVRATAVEADGSSWPLIVHPDGRVDAVESESRSSTSSGGTRRPGWPVIAGIALAVVLIAGTTLYFTVLRDGDSDVSKPSEAPKVPTLPEPKVVPDQFSARPVPPGWSTKASWTVDIAAKSAPAVSPDGKQVAILTPDEKVAVFDSNGKVLWQDKVPKDAQSPVYTTIDSKSVLAVAAPDALYYWAGGGAGAASVELPDQAQVQFFGTSPLIKVEGDAGASMVTGGKLKAVPNQPRLSTVLLAEGDKALMARYTGPLFASQLDKGLQTVNPKAPSGSKGIEHVVAASPGRALVLWKSATKDIVTPVVHSTTTGAILATCPVAKEADVESWQWVPDQAGKVAAWGNCVIDFAHKSTARYTDFQPVSITGTTIYGMVGGDLVATTPGGKGQTLPADTARPWGVTGGRALVVHDSTLYALDKK</sequence>
<keyword evidence="2" id="KW-0472">Membrane</keyword>
<feature type="transmembrane region" description="Helical" evidence="2">
    <location>
        <begin position="100"/>
        <end position="122"/>
    </location>
</feature>
<dbReference type="OrthoDB" id="4350051at2"/>
<dbReference type="Proteomes" id="UP000291144">
    <property type="component" value="Unassembled WGS sequence"/>
</dbReference>